<keyword evidence="2" id="KW-0378">Hydrolase</keyword>
<accession>A0A481ZBL3</accession>
<evidence type="ECO:0000313" key="2">
    <source>
        <dbReference type="EMBL" id="QBK92855.1"/>
    </source>
</evidence>
<keyword evidence="2" id="KW-0540">Nuclease</keyword>
<organism evidence="2">
    <name type="scientific">Pithovirus LCPAC401</name>
    <dbReference type="NCBI Taxonomy" id="2506595"/>
    <lineage>
        <taxon>Viruses</taxon>
        <taxon>Pithoviruses</taxon>
    </lineage>
</organism>
<keyword evidence="2" id="KW-0255">Endonuclease</keyword>
<dbReference type="GO" id="GO:0004519">
    <property type="term" value="F:endonuclease activity"/>
    <property type="evidence" value="ECO:0007669"/>
    <property type="project" value="UniProtKB-KW"/>
</dbReference>
<dbReference type="InterPro" id="IPR003615">
    <property type="entry name" value="HNH_nuc"/>
</dbReference>
<gene>
    <name evidence="2" type="ORF">LCPAC401_04930</name>
</gene>
<proteinExistence type="predicted"/>
<evidence type="ECO:0000259" key="1">
    <source>
        <dbReference type="Pfam" id="PF13392"/>
    </source>
</evidence>
<dbReference type="Pfam" id="PF13392">
    <property type="entry name" value="HNH_3"/>
    <property type="match status" value="1"/>
</dbReference>
<reference evidence="2" key="1">
    <citation type="journal article" date="2019" name="MBio">
        <title>Virus Genomes from Deep Sea Sediments Expand the Ocean Megavirome and Support Independent Origins of Viral Gigantism.</title>
        <authorList>
            <person name="Backstrom D."/>
            <person name="Yutin N."/>
            <person name="Jorgensen S.L."/>
            <person name="Dharamshi J."/>
            <person name="Homa F."/>
            <person name="Zaremba-Niedwiedzka K."/>
            <person name="Spang A."/>
            <person name="Wolf Y.I."/>
            <person name="Koonin E.V."/>
            <person name="Ettema T.J."/>
        </authorList>
    </citation>
    <scope>NUCLEOTIDE SEQUENCE</scope>
</reference>
<dbReference type="EMBL" id="MK500586">
    <property type="protein sequence ID" value="QBK92855.1"/>
    <property type="molecule type" value="Genomic_DNA"/>
</dbReference>
<dbReference type="Gene3D" id="3.90.75.20">
    <property type="match status" value="2"/>
</dbReference>
<protein>
    <submittedName>
        <fullName evidence="2">HNH endonuclease</fullName>
    </submittedName>
</protein>
<dbReference type="InterPro" id="IPR044925">
    <property type="entry name" value="His-Me_finger_sf"/>
</dbReference>
<feature type="domain" description="HNH nuclease" evidence="1">
    <location>
        <begin position="367"/>
        <end position="410"/>
    </location>
</feature>
<dbReference type="SUPFAM" id="SSF54060">
    <property type="entry name" value="His-Me finger endonucleases"/>
    <property type="match status" value="2"/>
</dbReference>
<name>A0A481ZBL3_9VIRU</name>
<sequence length="479" mass="54658">MHSKQMTNQCSHVLKNGNRCKKTSNVDTKCHIHKSNNDDKHLCGGKGRDGPCVRKVSEHGEKCIYHGGEHKKERVYVRCGAKASRGPCKQKLFDGKPCRYHGVKKKEIIPNNDDHEKELCPLCDTPEVWKWMKSAGFSKYEISSLGKIFNIQSKKSLGRDEFMFNSNGYERFALTNDDGSHKTKNVNTFQGIIFFGIKAMYGDDKSEITLDHVNRERDKNYTCCNLVPATWSEQNKNKGIRLNRSGRKVLRLSDEGEVLEEYISVVQAAKSLHTDKAAITRHCHNGEKYEGNNLKYFDKEDFKGELKNQKWKSTTDLYPKIKPPIEISNMGWVRRHSGRISQGTETSTYFYITARNDGQDKTFNISVHVLVWEIFSNKRVPEGLEISHKNRDGKDNRFINLEATTHLKNVMTSVLSGKNKSCIPVRQHFHDGTYKDHVSIGQAARITLASPSTIENASLGIYKTSVKCKCGKKCTWERI</sequence>